<dbReference type="Pfam" id="PF00172">
    <property type="entry name" value="Zn_clus"/>
    <property type="match status" value="1"/>
</dbReference>
<dbReference type="SMART" id="SM00066">
    <property type="entry name" value="GAL4"/>
    <property type="match status" value="1"/>
</dbReference>
<dbReference type="SUPFAM" id="SSF57701">
    <property type="entry name" value="Zn2/Cys6 DNA-binding domain"/>
    <property type="match status" value="1"/>
</dbReference>
<feature type="region of interest" description="Disordered" evidence="2">
    <location>
        <begin position="152"/>
        <end position="237"/>
    </location>
</feature>
<evidence type="ECO:0000259" key="3">
    <source>
        <dbReference type="PROSITE" id="PS50048"/>
    </source>
</evidence>
<keyword evidence="1" id="KW-0539">Nucleus</keyword>
<dbReference type="PROSITE" id="PS00463">
    <property type="entry name" value="ZN2_CY6_FUNGAL_1"/>
    <property type="match status" value="1"/>
</dbReference>
<proteinExistence type="predicted"/>
<accession>A0ABR4FCV4</accession>
<gene>
    <name evidence="4" type="ORF">FJTKL_09474</name>
</gene>
<comment type="caution">
    <text evidence="4">The sequence shown here is derived from an EMBL/GenBank/DDBJ whole genome shotgun (WGS) entry which is preliminary data.</text>
</comment>
<dbReference type="PANTHER" id="PTHR37534:SF2">
    <property type="entry name" value="N-ACETYLTRANSFERASE DOMAIN-CONTAINING PROTEIN"/>
    <property type="match status" value="1"/>
</dbReference>
<reference evidence="4 5" key="1">
    <citation type="submission" date="2024-03" db="EMBL/GenBank/DDBJ databases">
        <title>A high-quality draft genome sequence of Diaporthe vaccinii, a causative agent of upright dieback and viscid rot disease in cranberry plants.</title>
        <authorList>
            <person name="Sarrasin M."/>
            <person name="Lang B.F."/>
            <person name="Burger G."/>
        </authorList>
    </citation>
    <scope>NUCLEOTIDE SEQUENCE [LARGE SCALE GENOMIC DNA]</scope>
    <source>
        <strain evidence="4 5">IS7</strain>
    </source>
</reference>
<feature type="domain" description="Zn(2)-C6 fungal-type" evidence="3">
    <location>
        <begin position="7"/>
        <end position="37"/>
    </location>
</feature>
<dbReference type="InterPro" id="IPR036864">
    <property type="entry name" value="Zn2-C6_fun-type_DNA-bd_sf"/>
</dbReference>
<protein>
    <recommendedName>
        <fullName evidence="3">Zn(2)-C6 fungal-type domain-containing protein</fullName>
    </recommendedName>
</protein>
<dbReference type="PROSITE" id="PS50048">
    <property type="entry name" value="ZN2_CY6_FUNGAL_2"/>
    <property type="match status" value="1"/>
</dbReference>
<feature type="compositionally biased region" description="Polar residues" evidence="2">
    <location>
        <begin position="152"/>
        <end position="177"/>
    </location>
</feature>
<sequence length="663" mass="74209">MPSAKRPCLRCKERHEKCDEQQPACGRCEKRGVECQYPERKWKSFRRGSPATHEANFSSEQSWVNSRPRAFRHVGQNSTSTTPISNVWAHSPPVETSRTTDVDTTAGFANEVEYEQAVGGPRAQNNARLLRTSPAGDERFFIAGKDLLNASTPASSSKVANYNSPYDGSSTQMSQYGPSPDYHTPSHSSVPSANSPGVFRSPAASAPNQPEFRRESPHDSYGTVHEQPAKRSKHFPKSNYPLDDVQEACLLRHFVEVISHWFDHCDSLRHFHTIVPNRARHCEPLLNAIFAVAARHLVRVPRYRTGPGGTIEYLGQPLPNLTVHTAFEYMLRCIPALHDVPRIQDEEYRENLAAAAVILRQFEEMDHDEDSGDKDTARPTAPDDAVSSAHSETRESSHSSDHGVNFLDIAKAILRTTTTSGSNGLTDAAGWLALRQEIYYAFSLGRSPQISLPREQEREASPVNKLILHTYQVAKWNYGDKTLQEWGRWCTGYPVDTSAYETKTADASSSDRLKAQEEALETDCFSHFTPVIKREADKSRGEVFPLIWYASDGEVTATQHFILAKTVLTAENPNLKHSPDRGASREAEHQVRSHILQLGGLAMHHLGSTPNLVTAAVGIMLYGDYFQDPWERAALLRVLDEWKSKHAWPVRKAYQMMGVQVIS</sequence>
<dbReference type="InterPro" id="IPR001138">
    <property type="entry name" value="Zn2Cys6_DnaBD"/>
</dbReference>
<evidence type="ECO:0000313" key="4">
    <source>
        <dbReference type="EMBL" id="KAL2292513.1"/>
    </source>
</evidence>
<dbReference type="Proteomes" id="UP001600888">
    <property type="component" value="Unassembled WGS sequence"/>
</dbReference>
<dbReference type="Gene3D" id="4.10.240.10">
    <property type="entry name" value="Zn(2)-C6 fungal-type DNA-binding domain"/>
    <property type="match status" value="1"/>
</dbReference>
<feature type="compositionally biased region" description="Polar residues" evidence="2">
    <location>
        <begin position="75"/>
        <end position="85"/>
    </location>
</feature>
<dbReference type="EMBL" id="JBAWTH010000003">
    <property type="protein sequence ID" value="KAL2292513.1"/>
    <property type="molecule type" value="Genomic_DNA"/>
</dbReference>
<name>A0ABR4FCV4_9PEZI</name>
<evidence type="ECO:0000256" key="1">
    <source>
        <dbReference type="ARBA" id="ARBA00023242"/>
    </source>
</evidence>
<feature type="region of interest" description="Disordered" evidence="2">
    <location>
        <begin position="75"/>
        <end position="101"/>
    </location>
</feature>
<feature type="compositionally biased region" description="Polar residues" evidence="2">
    <location>
        <begin position="185"/>
        <end position="195"/>
    </location>
</feature>
<dbReference type="CDD" id="cd00067">
    <property type="entry name" value="GAL4"/>
    <property type="match status" value="1"/>
</dbReference>
<evidence type="ECO:0000313" key="5">
    <source>
        <dbReference type="Proteomes" id="UP001600888"/>
    </source>
</evidence>
<evidence type="ECO:0000256" key="2">
    <source>
        <dbReference type="SAM" id="MobiDB-lite"/>
    </source>
</evidence>
<feature type="compositionally biased region" description="Basic and acidic residues" evidence="2">
    <location>
        <begin position="391"/>
        <end position="401"/>
    </location>
</feature>
<keyword evidence="5" id="KW-1185">Reference proteome</keyword>
<dbReference type="PANTHER" id="PTHR37534">
    <property type="entry name" value="TRANSCRIPTIONAL ACTIVATOR PROTEIN UGA3"/>
    <property type="match status" value="1"/>
</dbReference>
<feature type="region of interest" description="Disordered" evidence="2">
    <location>
        <begin position="365"/>
        <end position="402"/>
    </location>
</feature>
<organism evidence="4 5">
    <name type="scientific">Diaporthe vaccinii</name>
    <dbReference type="NCBI Taxonomy" id="105482"/>
    <lineage>
        <taxon>Eukaryota</taxon>
        <taxon>Fungi</taxon>
        <taxon>Dikarya</taxon>
        <taxon>Ascomycota</taxon>
        <taxon>Pezizomycotina</taxon>
        <taxon>Sordariomycetes</taxon>
        <taxon>Sordariomycetidae</taxon>
        <taxon>Diaporthales</taxon>
        <taxon>Diaporthaceae</taxon>
        <taxon>Diaporthe</taxon>
        <taxon>Diaporthe eres species complex</taxon>
    </lineage>
</organism>